<evidence type="ECO:0000313" key="8">
    <source>
        <dbReference type="Proteomes" id="UP000251402"/>
    </source>
</evidence>
<evidence type="ECO:0000256" key="4">
    <source>
        <dbReference type="SAM" id="MobiDB-lite"/>
    </source>
</evidence>
<evidence type="ECO:0000313" key="7">
    <source>
        <dbReference type="EMBL" id="QEM12496.1"/>
    </source>
</evidence>
<keyword evidence="3" id="KW-0998">Cell outer membrane</keyword>
<dbReference type="InterPro" id="IPR008969">
    <property type="entry name" value="CarboxyPept-like_regulatory"/>
</dbReference>
<gene>
    <name evidence="7" type="ORF">DEO27_021580</name>
</gene>
<dbReference type="Pfam" id="PF13620">
    <property type="entry name" value="CarboxypepD_reg"/>
    <property type="match status" value="1"/>
</dbReference>
<sequence length="817" mass="90288">MLLRMKPKQIFLPLLISLTVMLTQLNTTYAQSADGSFQIKGQIADSIDHKPLSLTTVRIKSMNDELINVAVTKDDGSFSFSGLPSASYKISIAAIGYGSKLRIVDLTRSSSKVMELGKINLGYQTTMLTEVSIKADKPIVRRKADRITYDLKADPESKGNNVLTMMRKVPYLSLDGDDNLLLKGNSSFKVMINGKPSGSLENNLKAVLKSIPASTIERIEVITNPPSKYDAEGLAGIINIITSKRVSDGYNGTVNVSESGPTGGPGVGASFTAKAGKFGISANGGGSINDYPTTYNSSNRQTTGATPTTLAQQGNQKSNNKTAYFGTELSYQIDTLNLLTAQFNYNGSRVKDHSGQISTLNGTTGLLEQYSFLNDGKATGYGIDAGINYEMAFKAKKNELLTFSYLFSTNLNDRKGNVDFNDQVNFDTPDFQQNDHQKFKEHTFQVDFNTPVKRVNIEAGLKAILRNNSSDFEYKSFNATDNQFELDPQLSNEYTNTQNVFSAYNSYQINLNSWNVNAGVRVEETVIRANFLSTSTTADQNYFNVVPSVSISKQFKNESSMNLGFSQRIRRPGINRLNPYVDRSNPNYEVTGNPYLRPVVLNDIQLGYGINKKVSVNLGLDYSFMNNLDLQVVNFNPNTQITQITYANTGKSSSFGLNFNLGYSVGVYNVSLNGNAMYLWLAGDVSGNKVENNLLMYSSTLSNVVRLKHGWALNADFSVNSHSPTGLQGRTNGFFYTAFNFNKEIIKNKFGISGGVKNPFTKYRNVVNKTFGPDFNQVYQTNNYFRSFSVSLNYNFGGLRDRINKNRVGIENNDVAN</sequence>
<keyword evidence="8" id="KW-1185">Reference proteome</keyword>
<reference evidence="7" key="1">
    <citation type="submission" date="2019-08" db="EMBL/GenBank/DDBJ databases">
        <title>Comparative genome analysis confer to the adaptation heavy metal polluted environment.</title>
        <authorList>
            <person name="Li Y."/>
        </authorList>
    </citation>
    <scope>NUCLEOTIDE SEQUENCE [LARGE SCALE GENOMIC DNA]</scope>
    <source>
        <strain evidence="7">P1</strain>
    </source>
</reference>
<feature type="region of interest" description="Disordered" evidence="4">
    <location>
        <begin position="291"/>
        <end position="317"/>
    </location>
</feature>
<keyword evidence="7" id="KW-0675">Receptor</keyword>
<evidence type="ECO:0000256" key="1">
    <source>
        <dbReference type="ARBA" id="ARBA00004442"/>
    </source>
</evidence>
<dbReference type="GO" id="GO:0009279">
    <property type="term" value="C:cell outer membrane"/>
    <property type="evidence" value="ECO:0007669"/>
    <property type="project" value="UniProtKB-SubCell"/>
</dbReference>
<name>A0A5C1I3T6_9SPHI</name>
<keyword evidence="5" id="KW-0732">Signal</keyword>
<dbReference type="PANTHER" id="PTHR40980">
    <property type="entry name" value="PLUG DOMAIN-CONTAINING PROTEIN"/>
    <property type="match status" value="1"/>
</dbReference>
<comment type="subcellular location">
    <subcellularLocation>
        <location evidence="1">Cell outer membrane</location>
    </subcellularLocation>
</comment>
<evidence type="ECO:0000256" key="3">
    <source>
        <dbReference type="ARBA" id="ARBA00023237"/>
    </source>
</evidence>
<dbReference type="KEGG" id="mrub:DEO27_021580"/>
<proteinExistence type="predicted"/>
<dbReference type="InterPro" id="IPR036942">
    <property type="entry name" value="Beta-barrel_TonB_sf"/>
</dbReference>
<evidence type="ECO:0000256" key="5">
    <source>
        <dbReference type="SAM" id="SignalP"/>
    </source>
</evidence>
<dbReference type="SUPFAM" id="SSF56935">
    <property type="entry name" value="Porins"/>
    <property type="match status" value="1"/>
</dbReference>
<dbReference type="Pfam" id="PF14905">
    <property type="entry name" value="OMP_b-brl_3"/>
    <property type="match status" value="1"/>
</dbReference>
<dbReference type="Gene3D" id="2.60.40.1120">
    <property type="entry name" value="Carboxypeptidase-like, regulatory domain"/>
    <property type="match status" value="1"/>
</dbReference>
<protein>
    <submittedName>
        <fullName evidence="7">TonB-dependent receptor</fullName>
    </submittedName>
</protein>
<dbReference type="InterPro" id="IPR041700">
    <property type="entry name" value="OMP_b-brl_3"/>
</dbReference>
<dbReference type="Gene3D" id="2.40.170.20">
    <property type="entry name" value="TonB-dependent receptor, beta-barrel domain"/>
    <property type="match status" value="1"/>
</dbReference>
<dbReference type="OrthoDB" id="606851at2"/>
<evidence type="ECO:0000256" key="2">
    <source>
        <dbReference type="ARBA" id="ARBA00023136"/>
    </source>
</evidence>
<feature type="domain" description="Outer membrane protein beta-barrel" evidence="6">
    <location>
        <begin position="396"/>
        <end position="794"/>
    </location>
</feature>
<dbReference type="Proteomes" id="UP000251402">
    <property type="component" value="Chromosome"/>
</dbReference>
<evidence type="ECO:0000259" key="6">
    <source>
        <dbReference type="Pfam" id="PF14905"/>
    </source>
</evidence>
<dbReference type="Gene3D" id="2.170.130.10">
    <property type="entry name" value="TonB-dependent receptor, plug domain"/>
    <property type="match status" value="1"/>
</dbReference>
<feature type="chain" id="PRO_5023022844" evidence="5">
    <location>
        <begin position="33"/>
        <end position="817"/>
    </location>
</feature>
<dbReference type="PANTHER" id="PTHR40980:SF4">
    <property type="entry name" value="TONB-DEPENDENT RECEPTOR-LIKE BETA-BARREL DOMAIN-CONTAINING PROTEIN"/>
    <property type="match status" value="1"/>
</dbReference>
<feature type="signal peptide" evidence="5">
    <location>
        <begin position="1"/>
        <end position="32"/>
    </location>
</feature>
<keyword evidence="2" id="KW-0472">Membrane</keyword>
<dbReference type="EMBL" id="CP043450">
    <property type="protein sequence ID" value="QEM12496.1"/>
    <property type="molecule type" value="Genomic_DNA"/>
</dbReference>
<organism evidence="7 8">
    <name type="scientific">Mucilaginibacter rubeus</name>
    <dbReference type="NCBI Taxonomy" id="2027860"/>
    <lineage>
        <taxon>Bacteria</taxon>
        <taxon>Pseudomonadati</taxon>
        <taxon>Bacteroidota</taxon>
        <taxon>Sphingobacteriia</taxon>
        <taxon>Sphingobacteriales</taxon>
        <taxon>Sphingobacteriaceae</taxon>
        <taxon>Mucilaginibacter</taxon>
    </lineage>
</organism>
<dbReference type="SUPFAM" id="SSF49464">
    <property type="entry name" value="Carboxypeptidase regulatory domain-like"/>
    <property type="match status" value="1"/>
</dbReference>
<dbReference type="AlphaFoldDB" id="A0A5C1I3T6"/>
<accession>A0A5C1I3T6</accession>
<dbReference type="InterPro" id="IPR037066">
    <property type="entry name" value="Plug_dom_sf"/>
</dbReference>